<proteinExistence type="predicted"/>
<dbReference type="Proteomes" id="UP000682733">
    <property type="component" value="Unassembled WGS sequence"/>
</dbReference>
<gene>
    <name evidence="2" type="ORF">GPM918_LOCUS19437</name>
    <name evidence="3" type="ORF">OVA965_LOCUS34348</name>
    <name evidence="4" type="ORF">SRO942_LOCUS19434</name>
    <name evidence="5" type="ORF">TMI583_LOCUS35266</name>
</gene>
<evidence type="ECO:0000256" key="1">
    <source>
        <dbReference type="SAM" id="Phobius"/>
    </source>
</evidence>
<keyword evidence="1" id="KW-1133">Transmembrane helix</keyword>
<keyword evidence="1" id="KW-0472">Membrane</keyword>
<feature type="transmembrane region" description="Helical" evidence="1">
    <location>
        <begin position="15"/>
        <end position="32"/>
    </location>
</feature>
<dbReference type="Proteomes" id="UP000663829">
    <property type="component" value="Unassembled WGS sequence"/>
</dbReference>
<dbReference type="EMBL" id="CAJOBA010050545">
    <property type="protein sequence ID" value="CAF4235400.1"/>
    <property type="molecule type" value="Genomic_DNA"/>
</dbReference>
<accession>A0A814Q6U9</accession>
<dbReference type="EMBL" id="CAJNOK010028747">
    <property type="protein sequence ID" value="CAF1438617.1"/>
    <property type="molecule type" value="Genomic_DNA"/>
</dbReference>
<dbReference type="EMBL" id="CAJNOQ010005895">
    <property type="protein sequence ID" value="CAF1115539.1"/>
    <property type="molecule type" value="Genomic_DNA"/>
</dbReference>
<evidence type="ECO:0000313" key="4">
    <source>
        <dbReference type="EMBL" id="CAF3879454.1"/>
    </source>
</evidence>
<dbReference type="Proteomes" id="UP000681722">
    <property type="component" value="Unassembled WGS sequence"/>
</dbReference>
<sequence>MQFILIVSDTSAEHFIPIIHVQLSIIYIYIYCKKQNEQQQWIEKSYLKTQNKIFINQTLLFQELENFVLKQYCRNDLISNETSPLISYFNETEIINHSIRNLDEALLRMPTTDRAKQTRIDACRDYYKSNTVEQKHIAIFELEYCSADAIRWFTKPSFCHRVTQRLR</sequence>
<protein>
    <submittedName>
        <fullName evidence="2">Uncharacterized protein</fullName>
    </submittedName>
</protein>
<evidence type="ECO:0000313" key="2">
    <source>
        <dbReference type="EMBL" id="CAF1115539.1"/>
    </source>
</evidence>
<dbReference type="EMBL" id="CAJOBC010005895">
    <property type="protein sequence ID" value="CAF3879454.1"/>
    <property type="molecule type" value="Genomic_DNA"/>
</dbReference>
<dbReference type="AlphaFoldDB" id="A0A814Q6U9"/>
<keyword evidence="1" id="KW-0812">Transmembrane</keyword>
<evidence type="ECO:0000313" key="5">
    <source>
        <dbReference type="EMBL" id="CAF4235400.1"/>
    </source>
</evidence>
<evidence type="ECO:0000313" key="6">
    <source>
        <dbReference type="Proteomes" id="UP000663829"/>
    </source>
</evidence>
<organism evidence="2 6">
    <name type="scientific">Didymodactylos carnosus</name>
    <dbReference type="NCBI Taxonomy" id="1234261"/>
    <lineage>
        <taxon>Eukaryota</taxon>
        <taxon>Metazoa</taxon>
        <taxon>Spiralia</taxon>
        <taxon>Gnathifera</taxon>
        <taxon>Rotifera</taxon>
        <taxon>Eurotatoria</taxon>
        <taxon>Bdelloidea</taxon>
        <taxon>Philodinida</taxon>
        <taxon>Philodinidae</taxon>
        <taxon>Didymodactylos</taxon>
    </lineage>
</organism>
<name>A0A814Q6U9_9BILA</name>
<dbReference type="Proteomes" id="UP000677228">
    <property type="component" value="Unassembled WGS sequence"/>
</dbReference>
<comment type="caution">
    <text evidence="2">The sequence shown here is derived from an EMBL/GenBank/DDBJ whole genome shotgun (WGS) entry which is preliminary data.</text>
</comment>
<reference evidence="2" key="1">
    <citation type="submission" date="2021-02" db="EMBL/GenBank/DDBJ databases">
        <authorList>
            <person name="Nowell W R."/>
        </authorList>
    </citation>
    <scope>NUCLEOTIDE SEQUENCE</scope>
</reference>
<keyword evidence="6" id="KW-1185">Reference proteome</keyword>
<evidence type="ECO:0000313" key="3">
    <source>
        <dbReference type="EMBL" id="CAF1438617.1"/>
    </source>
</evidence>